<evidence type="ECO:0000256" key="1">
    <source>
        <dbReference type="ARBA" id="ARBA00022723"/>
    </source>
</evidence>
<dbReference type="GeneID" id="62203551"/>
<feature type="compositionally biased region" description="Polar residues" evidence="6">
    <location>
        <begin position="716"/>
        <end position="727"/>
    </location>
</feature>
<feature type="coiled-coil region" evidence="5">
    <location>
        <begin position="580"/>
        <end position="625"/>
    </location>
</feature>
<dbReference type="GO" id="GO:0008270">
    <property type="term" value="F:zinc ion binding"/>
    <property type="evidence" value="ECO:0007669"/>
    <property type="project" value="UniProtKB-KW"/>
</dbReference>
<gene>
    <name evidence="8" type="ORF">GT037_005326</name>
</gene>
<dbReference type="InterPro" id="IPR017907">
    <property type="entry name" value="Znf_RING_CS"/>
</dbReference>
<evidence type="ECO:0000256" key="2">
    <source>
        <dbReference type="ARBA" id="ARBA00022771"/>
    </source>
</evidence>
<dbReference type="InterPro" id="IPR039602">
    <property type="entry name" value="Rxt2"/>
</dbReference>
<keyword evidence="5" id="KW-0175">Coiled coil</keyword>
<feature type="region of interest" description="Disordered" evidence="6">
    <location>
        <begin position="408"/>
        <end position="440"/>
    </location>
</feature>
<organism evidence="8 9">
    <name type="scientific">Alternaria burnsii</name>
    <dbReference type="NCBI Taxonomy" id="1187904"/>
    <lineage>
        <taxon>Eukaryota</taxon>
        <taxon>Fungi</taxon>
        <taxon>Dikarya</taxon>
        <taxon>Ascomycota</taxon>
        <taxon>Pezizomycotina</taxon>
        <taxon>Dothideomycetes</taxon>
        <taxon>Pleosporomycetidae</taxon>
        <taxon>Pleosporales</taxon>
        <taxon>Pleosporineae</taxon>
        <taxon>Pleosporaceae</taxon>
        <taxon>Alternaria</taxon>
        <taxon>Alternaria sect. Alternaria</taxon>
    </lineage>
</organism>
<dbReference type="EMBL" id="JAAABM010000006">
    <property type="protein sequence ID" value="KAF7677114.1"/>
    <property type="molecule type" value="Genomic_DNA"/>
</dbReference>
<dbReference type="PROSITE" id="PS50089">
    <property type="entry name" value="ZF_RING_2"/>
    <property type="match status" value="1"/>
</dbReference>
<keyword evidence="9" id="KW-1185">Reference proteome</keyword>
<dbReference type="Gene3D" id="3.30.40.10">
    <property type="entry name" value="Zinc/RING finger domain, C3HC4 (zinc finger)"/>
    <property type="match status" value="1"/>
</dbReference>
<dbReference type="PROSITE" id="PS00518">
    <property type="entry name" value="ZF_RING_1"/>
    <property type="match status" value="1"/>
</dbReference>
<comment type="caution">
    <text evidence="8">The sequence shown here is derived from an EMBL/GenBank/DDBJ whole genome shotgun (WGS) entry which is preliminary data.</text>
</comment>
<protein>
    <submittedName>
        <fullName evidence="8">Cyclin b1 interacting protein 1</fullName>
    </submittedName>
</protein>
<dbReference type="Pfam" id="PF14634">
    <property type="entry name" value="zf-RING_5"/>
    <property type="match status" value="1"/>
</dbReference>
<dbReference type="InterPro" id="IPR013083">
    <property type="entry name" value="Znf_RING/FYVE/PHD"/>
</dbReference>
<evidence type="ECO:0000313" key="9">
    <source>
        <dbReference type="Proteomes" id="UP000596902"/>
    </source>
</evidence>
<keyword evidence="1" id="KW-0479">Metal-binding</keyword>
<reference evidence="8" key="2">
    <citation type="submission" date="2020-08" db="EMBL/GenBank/DDBJ databases">
        <title>Draft Genome Sequence of Cumin Blight Pathogen Alternaria burnsii.</title>
        <authorList>
            <person name="Feng Z."/>
        </authorList>
    </citation>
    <scope>NUCLEOTIDE SEQUENCE</scope>
    <source>
        <strain evidence="8">CBS107.38</strain>
    </source>
</reference>
<dbReference type="InterPro" id="IPR001841">
    <property type="entry name" value="Znf_RING"/>
</dbReference>
<accession>A0A8H7B637</accession>
<proteinExistence type="predicted"/>
<dbReference type="PANTHER" id="PTHR28232">
    <property type="entry name" value="TRANSCRIPTIONAL REGULATORY PROTEIN RXT2"/>
    <property type="match status" value="1"/>
</dbReference>
<feature type="region of interest" description="Disordered" evidence="6">
    <location>
        <begin position="19"/>
        <end position="89"/>
    </location>
</feature>
<evidence type="ECO:0000256" key="6">
    <source>
        <dbReference type="SAM" id="MobiDB-lite"/>
    </source>
</evidence>
<dbReference type="Pfam" id="PF08595">
    <property type="entry name" value="RXT2_N"/>
    <property type="match status" value="1"/>
</dbReference>
<dbReference type="RefSeq" id="XP_038787323.1">
    <property type="nucleotide sequence ID" value="XM_038930373.1"/>
</dbReference>
<dbReference type="GO" id="GO:0005829">
    <property type="term" value="C:cytosol"/>
    <property type="evidence" value="ECO:0007669"/>
    <property type="project" value="TreeGrafter"/>
</dbReference>
<reference evidence="8" key="1">
    <citation type="submission" date="2020-01" db="EMBL/GenBank/DDBJ databases">
        <authorList>
            <person name="Feng Z.H.Z."/>
        </authorList>
    </citation>
    <scope>NUCLEOTIDE SEQUENCE</scope>
    <source>
        <strain evidence="8">CBS107.38</strain>
    </source>
</reference>
<feature type="region of interest" description="Disordered" evidence="6">
    <location>
        <begin position="201"/>
        <end position="334"/>
    </location>
</feature>
<feature type="domain" description="RING-type" evidence="7">
    <location>
        <begin position="480"/>
        <end position="521"/>
    </location>
</feature>
<dbReference type="Proteomes" id="UP000596902">
    <property type="component" value="Unassembled WGS sequence"/>
</dbReference>
<dbReference type="InterPro" id="IPR013904">
    <property type="entry name" value="RXT2_N"/>
</dbReference>
<evidence type="ECO:0000256" key="5">
    <source>
        <dbReference type="SAM" id="Coils"/>
    </source>
</evidence>
<evidence type="ECO:0000259" key="7">
    <source>
        <dbReference type="PROSITE" id="PS50089"/>
    </source>
</evidence>
<dbReference type="SUPFAM" id="SSF57850">
    <property type="entry name" value="RING/U-box"/>
    <property type="match status" value="1"/>
</dbReference>
<evidence type="ECO:0000256" key="3">
    <source>
        <dbReference type="ARBA" id="ARBA00022833"/>
    </source>
</evidence>
<dbReference type="AlphaFoldDB" id="A0A8H7B637"/>
<evidence type="ECO:0000313" key="8">
    <source>
        <dbReference type="EMBL" id="KAF7677114.1"/>
    </source>
</evidence>
<dbReference type="GO" id="GO:0033698">
    <property type="term" value="C:Rpd3L complex"/>
    <property type="evidence" value="ECO:0007669"/>
    <property type="project" value="TreeGrafter"/>
</dbReference>
<keyword evidence="2 4" id="KW-0863">Zinc-finger</keyword>
<evidence type="ECO:0000256" key="4">
    <source>
        <dbReference type="PROSITE-ProRule" id="PRU00175"/>
    </source>
</evidence>
<keyword evidence="3" id="KW-0862">Zinc</keyword>
<feature type="region of interest" description="Disordered" evidence="6">
    <location>
        <begin position="701"/>
        <end position="735"/>
    </location>
</feature>
<sequence>MAGQQQQILDTIFSMKRKMLKKDDSDTEDSETPFSSNKQDLRRKVHYARASDPDFLSDPRPYKKRIEHAGYHRSILQRNPPRYDPDGDIVEVDDEYEDEEDVEPVEENPYGNIQLESLLAPLTSAADLPNHPALSVAYSSRHLTDLANEAGALSRKEHVTNAQAKTLFVKLQGDSTFAPDALSAMGRAPFQESWIDGANGHAEEEEEQQQQTHDAEMQDTSESPHDVDMEDAGQPNGTSRETETNGEKVNGAHPVTNGTHIGDAEQAQENGEGIPDDASDTASQQTAHRMTTRRRAQAAASTPSPPHSPLSGVGAIHPHFIHPSDSLPDRDFGLPPSEAEETRMLLMAYVQKQEEVARITSDLYQGLLQADRMRQDVYKWSKAEAHVGEMSDGEDWYDNEEWGLEQDLAKGRDEEEDDTAVAGKKSTRQRRKPDKDDRYEPSTCYRVNIVLSPPSKLEASHTSHRQFAMEFVLRCNDLKCRKRLHERAVVTTCSHVFCSDCADTTGLSRSTNAHRTCPACNASLHNPDDVVVTGLSPSEDYKTSVLSGLSPTIIMECASRALAFHSYQTSQEIIYQEHLAKGLTDKYDTLSQQMDQLIHDANAQIKALQDKMQAMQAEQEALETKNFELAKAYKEKTIAHQRVQNHYQALKGQVNLTHVARAAGDEAAHTLQNARGDRFIDRLPGTRTGTAKYGQMNMSHQAGGGGGMHNRDFSRSSENSGRFQQSGIHIGPPFNPSLQRRVLGGRNNIGLTLQDVGEAESGVPRFSTSPGLQSRIVQLNVLHDAEISVLGVQPSPSATRITDSNRGAIDRSRRALTGGVDEAREREQTYKLVTLSIERTIGIFALCPAPATPKMRTSQLTVLPILGLLPASTFADFVIGKYSGQQLGGTFQTPGQLGVTGTWISTNIPGQDSGFTTSDFCDAGTSADASVDEWKDWTNNDFCDLEVPGCPSTMRIVKSAGSFSGDCGAEVNNADYTGDYGVLIDTVTSPNAAIGNCYYAGGDLYENCASTGSVYYNALVVCLTGVCGGVLESEFNP</sequence>
<name>A0A8H7B637_9PLEO</name>
<dbReference type="PANTHER" id="PTHR28232:SF1">
    <property type="entry name" value="TRANSCRIPTIONAL REGULATORY PROTEIN RXT2"/>
    <property type="match status" value="1"/>
</dbReference>